<dbReference type="Proteomes" id="UP000625631">
    <property type="component" value="Unassembled WGS sequence"/>
</dbReference>
<comment type="caution">
    <text evidence="1">The sequence shown here is derived from an EMBL/GenBank/DDBJ whole genome shotgun (WGS) entry which is preliminary data.</text>
</comment>
<proteinExistence type="predicted"/>
<evidence type="ECO:0000313" key="2">
    <source>
        <dbReference type="Proteomes" id="UP000625631"/>
    </source>
</evidence>
<reference evidence="1 2" key="1">
    <citation type="submission" date="2020-12" db="EMBL/GenBank/DDBJ databases">
        <title>Hymenobacter sp.</title>
        <authorList>
            <person name="Kim M.K."/>
        </authorList>
    </citation>
    <scope>NUCLEOTIDE SEQUENCE [LARGE SCALE GENOMIC DNA]</scope>
    <source>
        <strain evidence="1 2">BT442</strain>
    </source>
</reference>
<gene>
    <name evidence="1" type="ORF">I7X13_18440</name>
</gene>
<organism evidence="1 2">
    <name type="scientific">Hymenobacter negativus</name>
    <dbReference type="NCBI Taxonomy" id="2795026"/>
    <lineage>
        <taxon>Bacteria</taxon>
        <taxon>Pseudomonadati</taxon>
        <taxon>Bacteroidota</taxon>
        <taxon>Cytophagia</taxon>
        <taxon>Cytophagales</taxon>
        <taxon>Hymenobacteraceae</taxon>
        <taxon>Hymenobacter</taxon>
    </lineage>
</organism>
<dbReference type="RefSeq" id="WP_198076608.1">
    <property type="nucleotide sequence ID" value="NZ_JAEDAE010000010.1"/>
</dbReference>
<evidence type="ECO:0000313" key="1">
    <source>
        <dbReference type="EMBL" id="MBH8560046.1"/>
    </source>
</evidence>
<keyword evidence="2" id="KW-1185">Reference proteome</keyword>
<evidence type="ECO:0008006" key="3">
    <source>
        <dbReference type="Google" id="ProtNLM"/>
    </source>
</evidence>
<sequence>MKTANFLAPVLLAGTFLMGCSKDAPTPAPTPTASTIKVTVSEAGAPVYDLNEARVVDGGYLTGSPRLSITGKLGSGKTMVLNFTKGSATTNYTTNALTGTLDGVAGTNYTGTTTYDPQTKLVNGDFRATFPVVGEVVGTFANIQF</sequence>
<dbReference type="PROSITE" id="PS51257">
    <property type="entry name" value="PROKAR_LIPOPROTEIN"/>
    <property type="match status" value="1"/>
</dbReference>
<dbReference type="EMBL" id="JAEDAE010000010">
    <property type="protein sequence ID" value="MBH8560046.1"/>
    <property type="molecule type" value="Genomic_DNA"/>
</dbReference>
<name>A0ABS0QBJ1_9BACT</name>
<accession>A0ABS0QBJ1</accession>
<protein>
    <recommendedName>
        <fullName evidence="3">Lipocalin-like domain-containing protein</fullName>
    </recommendedName>
</protein>